<dbReference type="Pfam" id="PF13695">
    <property type="entry name" value="Zn_ribbon_3CxxC"/>
    <property type="match status" value="1"/>
</dbReference>
<dbReference type="EMBL" id="CDHN01000001">
    <property type="protein sequence ID" value="CEJ81816.1"/>
    <property type="molecule type" value="Genomic_DNA"/>
</dbReference>
<keyword evidence="3" id="KW-0862">Zinc</keyword>
<evidence type="ECO:0000313" key="6">
    <source>
        <dbReference type="Proteomes" id="UP000039046"/>
    </source>
</evidence>
<evidence type="ECO:0000256" key="1">
    <source>
        <dbReference type="ARBA" id="ARBA00022723"/>
    </source>
</evidence>
<dbReference type="STRING" id="1531966.A0A0A1SUB8"/>
<accession>A0A0A1SUB8</accession>
<gene>
    <name evidence="5" type="ORF">VHEMI01926</name>
</gene>
<feature type="domain" description="3CxxC-type" evidence="4">
    <location>
        <begin position="49"/>
        <end position="147"/>
    </location>
</feature>
<dbReference type="AlphaFoldDB" id="A0A0A1SUB8"/>
<dbReference type="HOGENOM" id="CLU_089692_1_0_1"/>
<evidence type="ECO:0000256" key="2">
    <source>
        <dbReference type="ARBA" id="ARBA00022771"/>
    </source>
</evidence>
<dbReference type="InterPro" id="IPR027377">
    <property type="entry name" value="ZAR1/RTP1-5-like_Znf-3CxxC"/>
</dbReference>
<evidence type="ECO:0000313" key="5">
    <source>
        <dbReference type="EMBL" id="CEJ81816.1"/>
    </source>
</evidence>
<protein>
    <recommendedName>
        <fullName evidence="4">3CxxC-type domain-containing protein</fullName>
    </recommendedName>
</protein>
<name>A0A0A1SUB8_9HYPO</name>
<keyword evidence="2" id="KW-0863">Zinc-finger</keyword>
<dbReference type="OrthoDB" id="8121437at2759"/>
<dbReference type="Proteomes" id="UP000039046">
    <property type="component" value="Unassembled WGS sequence"/>
</dbReference>
<organism evidence="5 6">
    <name type="scientific">[Torrubiella] hemipterigena</name>
    <dbReference type="NCBI Taxonomy" id="1531966"/>
    <lineage>
        <taxon>Eukaryota</taxon>
        <taxon>Fungi</taxon>
        <taxon>Dikarya</taxon>
        <taxon>Ascomycota</taxon>
        <taxon>Pezizomycotina</taxon>
        <taxon>Sordariomycetes</taxon>
        <taxon>Hypocreomycetidae</taxon>
        <taxon>Hypocreales</taxon>
        <taxon>Clavicipitaceae</taxon>
        <taxon>Clavicipitaceae incertae sedis</taxon>
        <taxon>'Torrubiella' clade</taxon>
    </lineage>
</organism>
<keyword evidence="1" id="KW-0479">Metal-binding</keyword>
<evidence type="ECO:0000256" key="3">
    <source>
        <dbReference type="ARBA" id="ARBA00022833"/>
    </source>
</evidence>
<evidence type="ECO:0000259" key="4">
    <source>
        <dbReference type="SMART" id="SM01328"/>
    </source>
</evidence>
<dbReference type="GO" id="GO:0008270">
    <property type="term" value="F:zinc ion binding"/>
    <property type="evidence" value="ECO:0007669"/>
    <property type="project" value="UniProtKB-KW"/>
</dbReference>
<dbReference type="SMART" id="SM01328">
    <property type="entry name" value="zf-3CxxC"/>
    <property type="match status" value="1"/>
</dbReference>
<sequence length="169" mass="19534">MPSNNSKNARWSLYPELHADVDSILQPALSFKFNHEDTDKGVEESYRTNVVGTFTCQNPKCKGSTWTSGVIPIIIRMYSNNRYNARVYYQQCRRCRRACVPTLDQTYAERVAYRIKKWRGIFVEAKRYFTKGTPPHRDDLCYGCKAGTCLKAARFVPQLFVVSSTDPRE</sequence>
<reference evidence="5 6" key="1">
    <citation type="journal article" date="2015" name="Genome Announc.">
        <title>Draft Genome Sequence and Gene Annotation of the Entomopathogenic Fungus Verticillium hemipterigenum.</title>
        <authorList>
            <person name="Horn F."/>
            <person name="Habel A."/>
            <person name="Scharf D.H."/>
            <person name="Dworschak J."/>
            <person name="Brakhage A.A."/>
            <person name="Guthke R."/>
            <person name="Hertweck C."/>
            <person name="Linde J."/>
        </authorList>
    </citation>
    <scope>NUCLEOTIDE SEQUENCE [LARGE SCALE GENOMIC DNA]</scope>
</reference>
<proteinExistence type="predicted"/>
<keyword evidence="6" id="KW-1185">Reference proteome</keyword>